<dbReference type="InterPro" id="IPR011047">
    <property type="entry name" value="Quinoprotein_ADH-like_sf"/>
</dbReference>
<evidence type="ECO:0000259" key="2">
    <source>
        <dbReference type="Pfam" id="PF13360"/>
    </source>
</evidence>
<keyword evidence="4" id="KW-1185">Reference proteome</keyword>
<gene>
    <name evidence="3" type="ORF">Fuma_03940</name>
</gene>
<accession>A0A1P8WJT5</accession>
<dbReference type="KEGG" id="fmr:Fuma_03940"/>
<feature type="domain" description="Pyrrolo-quinoline quinone repeat" evidence="2">
    <location>
        <begin position="1412"/>
        <end position="1585"/>
    </location>
</feature>
<dbReference type="PANTHER" id="PTHR34512:SF30">
    <property type="entry name" value="OUTER MEMBRANE PROTEIN ASSEMBLY FACTOR BAMB"/>
    <property type="match status" value="1"/>
</dbReference>
<feature type="compositionally biased region" description="Polar residues" evidence="1">
    <location>
        <begin position="1121"/>
        <end position="1141"/>
    </location>
</feature>
<dbReference type="SMART" id="SM00564">
    <property type="entry name" value="PQQ"/>
    <property type="match status" value="5"/>
</dbReference>
<dbReference type="PANTHER" id="PTHR34512">
    <property type="entry name" value="CELL SURFACE PROTEIN"/>
    <property type="match status" value="1"/>
</dbReference>
<protein>
    <submittedName>
        <fullName evidence="3">Outer membrane biogenesis protein</fullName>
    </submittedName>
</protein>
<feature type="domain" description="Pyrrolo-quinoline quinone repeat" evidence="2">
    <location>
        <begin position="654"/>
        <end position="771"/>
    </location>
</feature>
<evidence type="ECO:0000313" key="4">
    <source>
        <dbReference type="Proteomes" id="UP000187735"/>
    </source>
</evidence>
<dbReference type="SUPFAM" id="SSF50998">
    <property type="entry name" value="Quinoprotein alcohol dehydrogenase-like"/>
    <property type="match status" value="3"/>
</dbReference>
<evidence type="ECO:0000256" key="1">
    <source>
        <dbReference type="SAM" id="MobiDB-lite"/>
    </source>
</evidence>
<dbReference type="EMBL" id="CP017641">
    <property type="protein sequence ID" value="APZ94314.1"/>
    <property type="molecule type" value="Genomic_DNA"/>
</dbReference>
<name>A0A1P8WJT5_9PLAN</name>
<dbReference type="InterPro" id="IPR018391">
    <property type="entry name" value="PQQ_b-propeller_rpt"/>
</dbReference>
<evidence type="ECO:0000313" key="3">
    <source>
        <dbReference type="EMBL" id="APZ94314.1"/>
    </source>
</evidence>
<dbReference type="Pfam" id="PF13360">
    <property type="entry name" value="PQQ_2"/>
    <property type="match status" value="2"/>
</dbReference>
<dbReference type="OrthoDB" id="242013at2"/>
<dbReference type="Proteomes" id="UP000187735">
    <property type="component" value="Chromosome"/>
</dbReference>
<proteinExistence type="predicted"/>
<reference evidence="3 4" key="1">
    <citation type="journal article" date="2016" name="Front. Microbiol.">
        <title>Fuerstia marisgermanicae gen. nov., sp. nov., an Unusual Member of the Phylum Planctomycetes from the German Wadden Sea.</title>
        <authorList>
            <person name="Kohn T."/>
            <person name="Heuer A."/>
            <person name="Jogler M."/>
            <person name="Vollmers J."/>
            <person name="Boedeker C."/>
            <person name="Bunk B."/>
            <person name="Rast P."/>
            <person name="Borchert D."/>
            <person name="Glockner I."/>
            <person name="Freese H.M."/>
            <person name="Klenk H.P."/>
            <person name="Overmann J."/>
            <person name="Kaster A.K."/>
            <person name="Rohde M."/>
            <person name="Wiegand S."/>
            <person name="Jogler C."/>
        </authorList>
    </citation>
    <scope>NUCLEOTIDE SEQUENCE [LARGE SCALE GENOMIC DNA]</scope>
    <source>
        <strain evidence="3 4">NH11</strain>
    </source>
</reference>
<dbReference type="InterPro" id="IPR015943">
    <property type="entry name" value="WD40/YVTN_repeat-like_dom_sf"/>
</dbReference>
<dbReference type="Gene3D" id="2.130.10.10">
    <property type="entry name" value="YVTN repeat-like/Quinoprotein amine dehydrogenase"/>
    <property type="match status" value="2"/>
</dbReference>
<sequence length="1634" mass="179167">MQQTVRKIKTQRPAAPGHVWLIVCAATAGWLAVANPVALAQPLIVPRGAQAVPGQDEDANAEADQNPEQRQIERLILDIRDVRDAEPLRAADLFDAAWMLAVGHEDPLLHLQTQSQELLDPGEHRVDAGSRAQLQTLFESSSPAFRNAYRTQIASKADAALQDAILSGNADVLRKVVLRYQFADAGRQALESLVQLRISRGEFLPAALQFGRLLRLRDDQSAESRLRLALLWWNAGLPEEAEDYVGDVIRSHAGQQLTLDERQIAVPAADVAPGKWLADLADQGWPIAVASERGQWRQRLGNYRRTRKQSASPAVLSSAWSVSSFESSWNPALNPLLQPAAKNVERNAAIELDQNNAIAPAAHPVVTDDFLIFRGVASIRAVNRKSGKLVWESAYTDSQLEAALESIDQSQLGGISNGEAVRAILAPPLLNHLVRANCAGQLTCDGSTVYAVEEVTSETMRLDWENHLPGSQPTTNYLRAYDLKTGMAIGLLGGSVGLSSKDEAPNPLKGFYVLGAPLVMGDRIYMMAENDQGIFLLQLQPGQLDQTTRPFSLRPVHSQLLSVPRHSLRDHPVRMHSGVIPSYGRGLLICNTCDEKIVAVSAEDHSVRWVHRYPTNVAVPELNPQIAVVGNAHSRDISDDNDLSSRWQDALPRIVADKIVVTPRDSDRLICLDLQTGQQIWTRPRGNMRRIVYVDESSVVLTGTDTVESLRLEDGEAVWRVQIEAGHVSGSAATDGRVLHVPTSAGTIVSLELATGRTLIVRPVPDDQIGNLLCVDGSLYSQSLTGVRCFVEADQTSPLQLASRQLLNGDIKQAHQTLQDVLTTDDDVAADVRQQAREILVDSLLESLRLDFKSNSASVATVQQLIAEDVPRDEAIETLTLSMLGMTFRDMAVLPEQWEQVDTSYRQLEKLQQLTSKFQLQDPTEPPANVAQHIVNMLDQAWATRDGFVQSASLMSRSYRTTAASIRSAVSARDPEPAAKIQELVKPELLSRIRAQTDVEARAWWIDMCLLGGLIDPAFAYVTSPDAALSTDSEAALADAVIYAALQNDSTRKTNTVAAELLNRWWDAGRQELVSDLVQRTAEITGSRPIDDIPSTTSVEGSLRFAAGQPEPEQLAEWQAKTESTARESSWQGTPTVTESAARSAGGPVDSRIGAPQTAIPLFGDVGAFGRWAFVHNLGSSDVVAYDANGHERWTFAPGHLVSNRARSFGFDFNNVSATYVTACGTLLAVKLNHMLFVLDCAEATPDSPPKQLWEINIAAALSSASRTQRAIPGWQRTTQYDMRPSGLFPVGPISRFGVPIYSGRQLLLFNTFSGEPVWQVTGLPDDGTMTVNDDELLLVSESSGSVEVRSLIDGTILRNTPLPTWWTDASENSNASIRDFELEPGEEQFWRLEVRNGGCLLLKRTKETSAIEFVNLSDGKTEWSLNLPQDSVVSNIVDGKLAVLSDGEQLQIIDTVSGVQCADQKVPVAKNSRYLYLRPAEGNWLVLTDVFDQDHGEQNPVSSSTMVIVNGHVYAISQDSGELVWSAETQHEYLRILNPSQSPTPPVTPLLILMKQPFQRAADGSPRGATIQAKILDTRTGKVLYEDEDLGRSLSYHSIKLNNDRRTIEIGFDKRSLFFDYSGSNKQSSPPPE</sequence>
<dbReference type="RefSeq" id="WP_077025636.1">
    <property type="nucleotide sequence ID" value="NZ_CP017641.1"/>
</dbReference>
<dbReference type="InterPro" id="IPR002372">
    <property type="entry name" value="PQQ_rpt_dom"/>
</dbReference>
<organism evidence="3 4">
    <name type="scientific">Fuerstiella marisgermanici</name>
    <dbReference type="NCBI Taxonomy" id="1891926"/>
    <lineage>
        <taxon>Bacteria</taxon>
        <taxon>Pseudomonadati</taxon>
        <taxon>Planctomycetota</taxon>
        <taxon>Planctomycetia</taxon>
        <taxon>Planctomycetales</taxon>
        <taxon>Planctomycetaceae</taxon>
        <taxon>Fuerstiella</taxon>
    </lineage>
</organism>
<feature type="region of interest" description="Disordered" evidence="1">
    <location>
        <begin position="1119"/>
        <end position="1150"/>
    </location>
</feature>